<comment type="caution">
    <text evidence="2">The sequence shown here is derived from an EMBL/GenBank/DDBJ whole genome shotgun (WGS) entry which is preliminary data.</text>
</comment>
<proteinExistence type="predicted"/>
<dbReference type="EMBL" id="JALHLF010000230">
    <property type="protein sequence ID" value="MCJ2185126.1"/>
    <property type="molecule type" value="Genomic_DNA"/>
</dbReference>
<evidence type="ECO:0008006" key="4">
    <source>
        <dbReference type="Google" id="ProtNLM"/>
    </source>
</evidence>
<feature type="transmembrane region" description="Helical" evidence="1">
    <location>
        <begin position="58"/>
        <end position="78"/>
    </location>
</feature>
<accession>A0ABT0BJ91</accession>
<sequence>PAPASLEPAIDRPVRTGWRRIARGVGLTVLAGPLGMVAAMAIAFCLAVYLPGDPRTKIVIGGLAMPVLWGLAMTWTLADSRLWRAGAVLCGASAAGLALAFLGGAA</sequence>
<gene>
    <name evidence="2" type="ORF">MTR62_20905</name>
</gene>
<keyword evidence="1" id="KW-1133">Transmembrane helix</keyword>
<reference evidence="2" key="1">
    <citation type="submission" date="2022-03" db="EMBL/GenBank/DDBJ databases">
        <title>Identification of a novel bacterium isolated from mangrove sediments.</title>
        <authorList>
            <person name="Pan X."/>
        </authorList>
    </citation>
    <scope>NUCLEOTIDE SEQUENCE</scope>
    <source>
        <strain evidence="2">B1949</strain>
    </source>
</reference>
<protein>
    <recommendedName>
        <fullName evidence="4">DUF3649 domain-containing protein</fullName>
    </recommendedName>
</protein>
<dbReference type="Proteomes" id="UP001162881">
    <property type="component" value="Unassembled WGS sequence"/>
</dbReference>
<evidence type="ECO:0000313" key="2">
    <source>
        <dbReference type="EMBL" id="MCJ2185126.1"/>
    </source>
</evidence>
<organism evidence="2 3">
    <name type="scientific">Novosphingobium organovorum</name>
    <dbReference type="NCBI Taxonomy" id="2930092"/>
    <lineage>
        <taxon>Bacteria</taxon>
        <taxon>Pseudomonadati</taxon>
        <taxon>Pseudomonadota</taxon>
        <taxon>Alphaproteobacteria</taxon>
        <taxon>Sphingomonadales</taxon>
        <taxon>Sphingomonadaceae</taxon>
        <taxon>Novosphingobium</taxon>
    </lineage>
</organism>
<keyword evidence="1" id="KW-0812">Transmembrane</keyword>
<keyword evidence="1" id="KW-0472">Membrane</keyword>
<evidence type="ECO:0000256" key="1">
    <source>
        <dbReference type="SAM" id="Phobius"/>
    </source>
</evidence>
<feature type="non-terminal residue" evidence="2">
    <location>
        <position position="1"/>
    </location>
</feature>
<keyword evidence="3" id="KW-1185">Reference proteome</keyword>
<name>A0ABT0BJ91_9SPHN</name>
<evidence type="ECO:0000313" key="3">
    <source>
        <dbReference type="Proteomes" id="UP001162881"/>
    </source>
</evidence>
<feature type="transmembrane region" description="Helical" evidence="1">
    <location>
        <begin position="85"/>
        <end position="105"/>
    </location>
</feature>
<feature type="transmembrane region" description="Helical" evidence="1">
    <location>
        <begin position="25"/>
        <end position="52"/>
    </location>
</feature>